<evidence type="ECO:0000256" key="1">
    <source>
        <dbReference type="ARBA" id="ARBA00003195"/>
    </source>
</evidence>
<accession>A0A6J0C6N8</accession>
<gene>
    <name evidence="15" type="primary">LOC107226081</name>
</gene>
<comment type="function">
    <text evidence="1">Accessory subunit of the mitochondrial membrane respiratory chain NADH dehydrogenase (Complex I), that is believed not to be involved in catalysis. Complex I functions in the transfer of electrons from NADH to the respiratory chain. The immediate electron acceptor for the enzyme is believed to be ubiquinone.</text>
</comment>
<dbReference type="InterPro" id="IPR008698">
    <property type="entry name" value="NDUB7"/>
</dbReference>
<sequence>MGNTYAHYVSHPDTTPGIDIEPSFDPQIGFANGRKPRVMVATEEEMQSARLPQDRRDYCAHILIDYQACRKDVWPWAVKCAHKNHEYLNCEYEDYIIRMKEYERERRLLERQKRKKQAEAA</sequence>
<keyword evidence="11" id="KW-0472">Membrane</keyword>
<evidence type="ECO:0000256" key="6">
    <source>
        <dbReference type="ARBA" id="ARBA00022448"/>
    </source>
</evidence>
<dbReference type="Proteomes" id="UP000829291">
    <property type="component" value="Chromosome 4"/>
</dbReference>
<keyword evidence="14" id="KW-1185">Reference proteome</keyword>
<evidence type="ECO:0000256" key="7">
    <source>
        <dbReference type="ARBA" id="ARBA00022660"/>
    </source>
</evidence>
<evidence type="ECO:0000256" key="3">
    <source>
        <dbReference type="ARBA" id="ARBA00004637"/>
    </source>
</evidence>
<dbReference type="InParanoid" id="A0A6J0C6N8"/>
<dbReference type="GO" id="GO:0005743">
    <property type="term" value="C:mitochondrial inner membrane"/>
    <property type="evidence" value="ECO:0007669"/>
    <property type="project" value="UniProtKB-SubCell"/>
</dbReference>
<comment type="subcellular location">
    <subcellularLocation>
        <location evidence="3">Mitochondrion inner membrane</location>
        <topology evidence="3">Peripheral membrane protein</topology>
    </subcellularLocation>
    <subcellularLocation>
        <location evidence="2">Mitochondrion intermembrane space</location>
    </subcellularLocation>
</comment>
<dbReference type="PANTHER" id="PTHR20900">
    <property type="entry name" value="NADH:UBIQUINONE OXIDOREDUCTASE B18-LIKE SUBUNIT"/>
    <property type="match status" value="1"/>
</dbReference>
<dbReference type="GeneID" id="107226081"/>
<keyword evidence="12" id="KW-1015">Disulfide bond</keyword>
<keyword evidence="8" id="KW-0999">Mitochondrion inner membrane</keyword>
<dbReference type="OrthoDB" id="268414at2759"/>
<evidence type="ECO:0000313" key="14">
    <source>
        <dbReference type="Proteomes" id="UP000829291"/>
    </source>
</evidence>
<comment type="similarity">
    <text evidence="4">Belongs to the complex I NDUFB7 subunit family.</text>
</comment>
<dbReference type="RefSeq" id="XP_015522253.1">
    <property type="nucleotide sequence ID" value="XM_015666767.2"/>
</dbReference>
<proteinExistence type="inferred from homology"/>
<evidence type="ECO:0000256" key="11">
    <source>
        <dbReference type="ARBA" id="ARBA00023136"/>
    </source>
</evidence>
<dbReference type="Pfam" id="PF05676">
    <property type="entry name" value="NDUF_B7"/>
    <property type="match status" value="1"/>
</dbReference>
<evidence type="ECO:0000256" key="8">
    <source>
        <dbReference type="ARBA" id="ARBA00022792"/>
    </source>
</evidence>
<dbReference type="GO" id="GO:0005758">
    <property type="term" value="C:mitochondrial intermembrane space"/>
    <property type="evidence" value="ECO:0007669"/>
    <property type="project" value="UniProtKB-SubCell"/>
</dbReference>
<reference evidence="15" key="1">
    <citation type="submission" date="2025-08" db="UniProtKB">
        <authorList>
            <consortium name="RefSeq"/>
        </authorList>
    </citation>
    <scope>IDENTIFICATION</scope>
    <source>
        <tissue evidence="15">Thorax and Abdomen</tissue>
    </source>
</reference>
<evidence type="ECO:0000256" key="13">
    <source>
        <dbReference type="SAM" id="Coils"/>
    </source>
</evidence>
<evidence type="ECO:0000256" key="10">
    <source>
        <dbReference type="ARBA" id="ARBA00023128"/>
    </source>
</evidence>
<protein>
    <recommendedName>
        <fullName evidence="5">NADH dehydrogenase [ubiquinone] 1 beta subcomplex subunit 7</fullName>
    </recommendedName>
</protein>
<name>A0A6J0C6N8_NEOLC</name>
<evidence type="ECO:0000256" key="4">
    <source>
        <dbReference type="ARBA" id="ARBA00008006"/>
    </source>
</evidence>
<evidence type="ECO:0000256" key="2">
    <source>
        <dbReference type="ARBA" id="ARBA00004569"/>
    </source>
</evidence>
<keyword evidence="9" id="KW-0249">Electron transport</keyword>
<evidence type="ECO:0000256" key="12">
    <source>
        <dbReference type="ARBA" id="ARBA00023157"/>
    </source>
</evidence>
<organism evidence="15">
    <name type="scientific">Neodiprion lecontei</name>
    <name type="common">Redheaded pine sawfly</name>
    <dbReference type="NCBI Taxonomy" id="441921"/>
    <lineage>
        <taxon>Eukaryota</taxon>
        <taxon>Metazoa</taxon>
        <taxon>Ecdysozoa</taxon>
        <taxon>Arthropoda</taxon>
        <taxon>Hexapoda</taxon>
        <taxon>Insecta</taxon>
        <taxon>Pterygota</taxon>
        <taxon>Neoptera</taxon>
        <taxon>Endopterygota</taxon>
        <taxon>Hymenoptera</taxon>
        <taxon>Tenthredinoidea</taxon>
        <taxon>Diprionidae</taxon>
        <taxon>Diprioninae</taxon>
        <taxon>Neodiprion</taxon>
    </lineage>
</organism>
<dbReference type="AlphaFoldDB" id="A0A6J0C6N8"/>
<dbReference type="FunCoup" id="A0A6J0C6N8">
    <property type="interactions" value="1286"/>
</dbReference>
<dbReference type="KEGG" id="nlo:107226081"/>
<keyword evidence="10" id="KW-0496">Mitochondrion</keyword>
<evidence type="ECO:0000256" key="9">
    <source>
        <dbReference type="ARBA" id="ARBA00022982"/>
    </source>
</evidence>
<keyword evidence="7" id="KW-0679">Respiratory chain</keyword>
<feature type="coiled-coil region" evidence="13">
    <location>
        <begin position="85"/>
        <end position="119"/>
    </location>
</feature>
<evidence type="ECO:0000313" key="15">
    <source>
        <dbReference type="RefSeq" id="XP_015522253.1"/>
    </source>
</evidence>
<keyword evidence="6" id="KW-0813">Transport</keyword>
<dbReference type="PANTHER" id="PTHR20900:SF0">
    <property type="entry name" value="NADH DEHYDROGENASE [UBIQUINONE] 1 BETA SUBCOMPLEX SUBUNIT 7"/>
    <property type="match status" value="1"/>
</dbReference>
<evidence type="ECO:0000256" key="5">
    <source>
        <dbReference type="ARBA" id="ARBA00018677"/>
    </source>
</evidence>
<keyword evidence="13" id="KW-0175">Coiled coil</keyword>
<dbReference type="CTD" id="32434"/>